<organism evidence="1 2">
    <name type="scientific">Deinococcus hopiensis KR-140</name>
    <dbReference type="NCBI Taxonomy" id="695939"/>
    <lineage>
        <taxon>Bacteria</taxon>
        <taxon>Thermotogati</taxon>
        <taxon>Deinococcota</taxon>
        <taxon>Deinococci</taxon>
        <taxon>Deinococcales</taxon>
        <taxon>Deinococcaceae</taxon>
        <taxon>Deinococcus</taxon>
    </lineage>
</organism>
<name>A0A1W1UA43_9DEIO</name>
<evidence type="ECO:0000313" key="2">
    <source>
        <dbReference type="Proteomes" id="UP000192582"/>
    </source>
</evidence>
<evidence type="ECO:0000313" key="1">
    <source>
        <dbReference type="EMBL" id="SMB77913.1"/>
    </source>
</evidence>
<protein>
    <submittedName>
        <fullName evidence="1">Uncharacterized protein</fullName>
    </submittedName>
</protein>
<proteinExistence type="predicted"/>
<sequence>MLLDSFTVPRFGILPACLSLSVTRAGYGDYGYPVPEFLRAYDGSRLLGISVREAAQLVTMHPGEVVLAASISTYRLRDRVRFPRAYVRRLIQEAA</sequence>
<dbReference type="RefSeq" id="WP_139806321.1">
    <property type="nucleotide sequence ID" value="NZ_FWWU01000001.1"/>
</dbReference>
<dbReference type="Proteomes" id="UP000192582">
    <property type="component" value="Unassembled WGS sequence"/>
</dbReference>
<dbReference type="AlphaFoldDB" id="A0A1W1UA43"/>
<dbReference type="OrthoDB" id="67356at2"/>
<dbReference type="EMBL" id="FWWU01000001">
    <property type="protein sequence ID" value="SMB77913.1"/>
    <property type="molecule type" value="Genomic_DNA"/>
</dbReference>
<gene>
    <name evidence="1" type="ORF">SAMN00790413_03998</name>
</gene>
<reference evidence="1 2" key="1">
    <citation type="submission" date="2017-04" db="EMBL/GenBank/DDBJ databases">
        <authorList>
            <person name="Afonso C.L."/>
            <person name="Miller P.J."/>
            <person name="Scott M.A."/>
            <person name="Spackman E."/>
            <person name="Goraichik I."/>
            <person name="Dimitrov K.M."/>
            <person name="Suarez D.L."/>
            <person name="Swayne D.E."/>
        </authorList>
    </citation>
    <scope>NUCLEOTIDE SEQUENCE [LARGE SCALE GENOMIC DNA]</scope>
    <source>
        <strain evidence="1 2">KR-140</strain>
    </source>
</reference>
<accession>A0A1W1UA43</accession>
<dbReference type="STRING" id="695939.SAMN00790413_03998"/>
<keyword evidence="2" id="KW-1185">Reference proteome</keyword>